<feature type="compositionally biased region" description="Gly residues" evidence="2">
    <location>
        <begin position="1006"/>
        <end position="1015"/>
    </location>
</feature>
<accession>A0ABY7CJ18</accession>
<evidence type="ECO:0000313" key="5">
    <source>
        <dbReference type="Proteomes" id="UP001164743"/>
    </source>
</evidence>
<dbReference type="EMBL" id="CP110425">
    <property type="protein sequence ID" value="WAQ85221.1"/>
    <property type="molecule type" value="Genomic_DNA"/>
</dbReference>
<organism evidence="4 5">
    <name type="scientific">Puccinia triticina</name>
    <dbReference type="NCBI Taxonomy" id="208348"/>
    <lineage>
        <taxon>Eukaryota</taxon>
        <taxon>Fungi</taxon>
        <taxon>Dikarya</taxon>
        <taxon>Basidiomycota</taxon>
        <taxon>Pucciniomycotina</taxon>
        <taxon>Pucciniomycetes</taxon>
        <taxon>Pucciniales</taxon>
        <taxon>Pucciniaceae</taxon>
        <taxon>Puccinia</taxon>
    </lineage>
</organism>
<proteinExistence type="predicted"/>
<dbReference type="PROSITE" id="PS50010">
    <property type="entry name" value="DH_2"/>
    <property type="match status" value="1"/>
</dbReference>
<dbReference type="SUPFAM" id="SSF48065">
    <property type="entry name" value="DBL homology domain (DH-domain)"/>
    <property type="match status" value="1"/>
</dbReference>
<feature type="compositionally biased region" description="Basic and acidic residues" evidence="2">
    <location>
        <begin position="1035"/>
        <end position="1044"/>
    </location>
</feature>
<sequence>MVQQTSSASTDSKQTERGNLLGSIRTVLLGLLRADCITSSQFGELEKLVDVMDQMVKPLPRESNGSEVESAEPIMIAGREARFPSNRLGADKLIEIIEYSIQEHIRVMDEAEVTISEARRTIVKAEKAYSEATVGIAADSADVELVRQAERQTTIATQWIEDVIRRRVEGQDTSEDWADVGQEGENFDVYMERISRELVLRHGGLALALLPPLPASTSASCPPPTTQSTLVDVVVEGMGGGNEPGEGWQVPPELVFFLRSLGERLDPFSPTDTRASATSAPAGPTKSLTAALNHATLRPTTDQPAIVALFTELVVTERAYLKRIAALNQSYAIPLKTFSKSSQTKIIDKYEATSMFGKIDGVVSANTSLLDTLETCLQIIEHHSGSAQWADILSNHLPNIYRPYRDYLGAYDSIKETEQKLLKKSEGFRQFCERTKEAMYDEGMGRVGLRELLMEPVQRITRYILIFEQMLKKMSSNDPARSGLLACIATCNQIAVCELDDHLIKAATMWGLHRSIDHFPAILVKPGRYFIDSIDVLDIIPDTPSPTVLHCTLFLFNDTIVIAKKPANGQLTGRTLAGLDDMDRLVAAMKKSKTNTSSLNSVVSGGTDFFSKSLGGHSSTPTKLKKGSMRFKGYVDVHDVIVVNEPGQVGIGPATEVGFDLYLQRPPQDVSPRWSDRPFRHYVVCPPPTPALSGHEKSLSLSAHPSSSASSSNQPPFPTSHSLSHKSHPNLGSQQAYAAALAERDRFLDNLRKSQALVKAADDRSTVMRTKFIHDNDHKAVIDSFWNLYDKETYLYEQRKHRVVLQLVGTDAVDPLQFVTESTDPAPPLMIIRAHFNDPDDPDCRVHVRRKPNYVFPSLNASIDKAEEDIVVQTEFLSGLIVRIIQAYGIADIPRGHIPSATSMSQQHSQQPYNPPANPPSPSRGFRTKSATILPENGVNSALPHRLFGTKEGLSRTKSLRSGHSKSISNGATASTPGTPSAALREIQPTATRSPGGPVWYRNSHKGGGIARGEGGFTSRLQEQAEPNPALLYDDLPRLRKEGAPRSPSPARSTLKGKGRAGSVVEGEEEEEEDPRWAGAESESQCSSVSGLSSYDDDDLEEQALTRPLDPGSRPRTLVGPRQLVPPPDRHISAVTMLTRAKSEPPGKDPKIATLGPRRLPETGAGLLGDSDRFAREGGSRNPSGSSLGKRSRSVDLHPHEDSVDADYHQDLPGPKKVHKTRPLVVRKPPPPSAATATAPAPTVATASAANGKLSSNRQHDPLEEDEEDTLSCVENNAEVGPSAASTAAPTLEGGGSEEDLGTKELFHEVKGKMRAMKSQIKKLKLELGKIGSGSAPAAPEPHPSSSSMGPSISTGGAENGGRSVNGSIPRSPRKLHLSEVARSTDASSALLKPSHPHLHRKPSAASASSTMTTSPAGPALAIVHDLDRTLDSLERKVRLVQNVEKEHTGALRTRHATALDQMKKERDRASNILALQTKRDEAGQEILVRLEKENAHLYDAFNEELDKMFADIQLPDSQAVPLIIQDLKAVAAERSALSTALGAAQRSLQLEAAKAECLENLLRQAGLL</sequence>
<gene>
    <name evidence="4" type="ORF">PtA15_5A795</name>
</gene>
<name>A0ABY7CJ18_9BASI</name>
<feature type="compositionally biased region" description="Low complexity" evidence="2">
    <location>
        <begin position="699"/>
        <end position="712"/>
    </location>
</feature>
<dbReference type="SMART" id="SM00325">
    <property type="entry name" value="RhoGEF"/>
    <property type="match status" value="1"/>
</dbReference>
<reference evidence="4" key="1">
    <citation type="submission" date="2022-10" db="EMBL/GenBank/DDBJ databases">
        <title>Puccinia triticina Genome sequencing and assembly.</title>
        <authorList>
            <person name="Li C."/>
        </authorList>
    </citation>
    <scope>NUCLEOTIDE SEQUENCE</scope>
    <source>
        <strain evidence="4">Pt15</strain>
    </source>
</reference>
<protein>
    <recommendedName>
        <fullName evidence="3">DH domain-containing protein</fullName>
    </recommendedName>
</protein>
<keyword evidence="1" id="KW-0175">Coiled coil</keyword>
<feature type="region of interest" description="Disordered" evidence="2">
    <location>
        <begin position="899"/>
        <end position="928"/>
    </location>
</feature>
<feature type="region of interest" description="Disordered" evidence="2">
    <location>
        <begin position="1331"/>
        <end position="1417"/>
    </location>
</feature>
<feature type="coiled-coil region" evidence="1">
    <location>
        <begin position="1424"/>
        <end position="1480"/>
    </location>
</feature>
<feature type="compositionally biased region" description="Low complexity" evidence="2">
    <location>
        <begin position="1331"/>
        <end position="1354"/>
    </location>
</feature>
<feature type="compositionally biased region" description="Pro residues" evidence="2">
    <location>
        <begin position="913"/>
        <end position="922"/>
    </location>
</feature>
<evidence type="ECO:0000256" key="1">
    <source>
        <dbReference type="SAM" id="Coils"/>
    </source>
</evidence>
<feature type="compositionally biased region" description="Low complexity" evidence="2">
    <location>
        <begin position="1404"/>
        <end position="1417"/>
    </location>
</feature>
<feature type="region of interest" description="Disordered" evidence="2">
    <location>
        <begin position="693"/>
        <end position="735"/>
    </location>
</feature>
<feature type="compositionally biased region" description="Low complexity" evidence="2">
    <location>
        <begin position="1234"/>
        <end position="1250"/>
    </location>
</feature>
<feature type="compositionally biased region" description="Polar residues" evidence="2">
    <location>
        <begin position="1082"/>
        <end position="1093"/>
    </location>
</feature>
<feature type="domain" description="DH" evidence="3">
    <location>
        <begin position="305"/>
        <end position="602"/>
    </location>
</feature>
<dbReference type="Pfam" id="PF00621">
    <property type="entry name" value="RhoGEF"/>
    <property type="match status" value="1"/>
</dbReference>
<dbReference type="GeneID" id="77810489"/>
<dbReference type="InterPro" id="IPR026817">
    <property type="entry name" value="Ect2"/>
</dbReference>
<dbReference type="InterPro" id="IPR035899">
    <property type="entry name" value="DBL_dom_sf"/>
</dbReference>
<dbReference type="RefSeq" id="XP_053020776.1">
    <property type="nucleotide sequence ID" value="XM_053169594.1"/>
</dbReference>
<evidence type="ECO:0000259" key="3">
    <source>
        <dbReference type="PROSITE" id="PS50010"/>
    </source>
</evidence>
<feature type="compositionally biased region" description="Basic and acidic residues" evidence="2">
    <location>
        <begin position="1170"/>
        <end position="1179"/>
    </location>
</feature>
<feature type="compositionally biased region" description="Basic and acidic residues" evidence="2">
    <location>
        <begin position="1193"/>
        <end position="1210"/>
    </location>
</feature>
<dbReference type="PANTHER" id="PTHR16777:SF2">
    <property type="entry name" value="PROTEIN ECT2"/>
    <property type="match status" value="1"/>
</dbReference>
<evidence type="ECO:0000256" key="2">
    <source>
        <dbReference type="SAM" id="MobiDB-lite"/>
    </source>
</evidence>
<feature type="region of interest" description="Disordered" evidence="2">
    <location>
        <begin position="954"/>
        <end position="1015"/>
    </location>
</feature>
<feature type="coiled-coil region" evidence="1">
    <location>
        <begin position="101"/>
        <end position="128"/>
    </location>
</feature>
<evidence type="ECO:0000313" key="4">
    <source>
        <dbReference type="EMBL" id="WAQ85221.1"/>
    </source>
</evidence>
<dbReference type="Proteomes" id="UP001164743">
    <property type="component" value="Chromosome 5A"/>
</dbReference>
<dbReference type="PANTHER" id="PTHR16777">
    <property type="entry name" value="PROTEIN ECT2"/>
    <property type="match status" value="1"/>
</dbReference>
<feature type="compositionally biased region" description="Basic and acidic residues" evidence="2">
    <location>
        <begin position="1141"/>
        <end position="1151"/>
    </location>
</feature>
<keyword evidence="5" id="KW-1185">Reference proteome</keyword>
<feature type="compositionally biased region" description="Low complexity" evidence="2">
    <location>
        <begin position="971"/>
        <end position="983"/>
    </location>
</feature>
<feature type="region of interest" description="Disordered" evidence="2">
    <location>
        <begin position="1029"/>
        <end position="1302"/>
    </location>
</feature>
<dbReference type="Gene3D" id="1.20.900.10">
    <property type="entry name" value="Dbl homology (DH) domain"/>
    <property type="match status" value="1"/>
</dbReference>
<dbReference type="InterPro" id="IPR000219">
    <property type="entry name" value="DH_dom"/>
</dbReference>